<accession>A0ABS7ZCV4</accession>
<name>A0ABS7ZCV4_9MICO</name>
<evidence type="ECO:0000313" key="2">
    <source>
        <dbReference type="Proteomes" id="UP001319870"/>
    </source>
</evidence>
<dbReference type="RefSeq" id="WP_225564629.1">
    <property type="nucleotide sequence ID" value="NZ_JAIXCQ010000003.1"/>
</dbReference>
<evidence type="ECO:0000313" key="1">
    <source>
        <dbReference type="EMBL" id="MCA5892868.1"/>
    </source>
</evidence>
<dbReference type="EMBL" id="JAIXCQ010000003">
    <property type="protein sequence ID" value="MCA5892868.1"/>
    <property type="molecule type" value="Genomic_DNA"/>
</dbReference>
<organism evidence="1 2">
    <name type="scientific">Isoptericola luteus</name>
    <dbReference type="NCBI Taxonomy" id="2879484"/>
    <lineage>
        <taxon>Bacteria</taxon>
        <taxon>Bacillati</taxon>
        <taxon>Actinomycetota</taxon>
        <taxon>Actinomycetes</taxon>
        <taxon>Micrococcales</taxon>
        <taxon>Promicromonosporaceae</taxon>
        <taxon>Isoptericola</taxon>
    </lineage>
</organism>
<dbReference type="Gene3D" id="1.10.10.1150">
    <property type="entry name" value="Coenzyme PQQ synthesis protein D (PqqD)"/>
    <property type="match status" value="1"/>
</dbReference>
<dbReference type="InterPro" id="IPR041881">
    <property type="entry name" value="PqqD_sf"/>
</dbReference>
<comment type="caution">
    <text evidence="1">The sequence shown here is derived from an EMBL/GenBank/DDBJ whole genome shotgun (WGS) entry which is preliminary data.</text>
</comment>
<dbReference type="InterPro" id="IPR008792">
    <property type="entry name" value="PQQD"/>
</dbReference>
<dbReference type="Proteomes" id="UP001319870">
    <property type="component" value="Unassembled WGS sequence"/>
</dbReference>
<protein>
    <submittedName>
        <fullName evidence="1">PqqD family protein</fullName>
    </submittedName>
</protein>
<sequence length="88" mass="9459">MKMRSDGVTWQEIDGELVLLDLSTSAYLTTNAAGSLLAKVLVDGAERGDLVAALVGEYGIDEARAAGDVDDFLEQLRSRDLLLESESK</sequence>
<proteinExistence type="predicted"/>
<reference evidence="1 2" key="1">
    <citation type="submission" date="2021-09" db="EMBL/GenBank/DDBJ databases">
        <title>Isoptericola luteus sp. nov., a novel bacterium isolated from Harbin, the capital city of Heilongjiang province.</title>
        <authorList>
            <person name="Li J."/>
        </authorList>
    </citation>
    <scope>NUCLEOTIDE SEQUENCE [LARGE SCALE GENOMIC DNA]</scope>
    <source>
        <strain evidence="1 2">NEAU-Y5</strain>
    </source>
</reference>
<gene>
    <name evidence="1" type="ORF">LEP48_05800</name>
</gene>
<keyword evidence="2" id="KW-1185">Reference proteome</keyword>
<dbReference type="Pfam" id="PF05402">
    <property type="entry name" value="PqqD"/>
    <property type="match status" value="1"/>
</dbReference>